<evidence type="ECO:0000256" key="8">
    <source>
        <dbReference type="ARBA" id="ARBA00022967"/>
    </source>
</evidence>
<dbReference type="SUPFAM" id="SSF81767">
    <property type="entry name" value="Pre-protein crosslinking domain of SecA"/>
    <property type="match status" value="1"/>
</dbReference>
<evidence type="ECO:0000256" key="6">
    <source>
        <dbReference type="ARBA" id="ARBA00022840"/>
    </source>
</evidence>
<reference evidence="15 16" key="1">
    <citation type="journal article" date="2013" name="Genome Announc.">
        <title>Draft Genome Sequence of the Methanotrophic Gammaproteobacterium Methyloglobulus morosus DSM 22980 Strain KoM1.</title>
        <authorList>
            <person name="Poehlein A."/>
            <person name="Deutzmann J.S."/>
            <person name="Daniel R."/>
            <person name="Simeonova D.D."/>
        </authorList>
    </citation>
    <scope>NUCLEOTIDE SEQUENCE [LARGE SCALE GENOMIC DNA]</scope>
    <source>
        <strain evidence="15 16">KoM1</strain>
    </source>
</reference>
<keyword evidence="16" id="KW-1185">Reference proteome</keyword>
<dbReference type="GO" id="GO:0005886">
    <property type="term" value="C:plasma membrane"/>
    <property type="evidence" value="ECO:0007669"/>
    <property type="project" value="UniProtKB-SubCell"/>
</dbReference>
<keyword evidence="8 11" id="KW-1278">Translocase</keyword>
<evidence type="ECO:0000256" key="9">
    <source>
        <dbReference type="ARBA" id="ARBA00023010"/>
    </source>
</evidence>
<dbReference type="InterPro" id="IPR011130">
    <property type="entry name" value="SecA_preprotein_X-link_dom"/>
</dbReference>
<dbReference type="EMBL" id="AYLO01000049">
    <property type="protein sequence ID" value="ESS72687.1"/>
    <property type="molecule type" value="Genomic_DNA"/>
</dbReference>
<dbReference type="InterPro" id="IPR020937">
    <property type="entry name" value="SecA_CS"/>
</dbReference>
<keyword evidence="4" id="KW-0997">Cell inner membrane</keyword>
<dbReference type="InterPro" id="IPR044722">
    <property type="entry name" value="SecA_SF2_C"/>
</dbReference>
<dbReference type="PRINTS" id="PR00906">
    <property type="entry name" value="SECA"/>
</dbReference>
<evidence type="ECO:0000313" key="16">
    <source>
        <dbReference type="Proteomes" id="UP000017842"/>
    </source>
</evidence>
<dbReference type="SUPFAM" id="SSF52540">
    <property type="entry name" value="P-loop containing nucleoside triphosphate hydrolases"/>
    <property type="match status" value="2"/>
</dbReference>
<feature type="domain" description="Helicase ATP-binding" evidence="12">
    <location>
        <begin position="116"/>
        <end position="316"/>
    </location>
</feature>
<dbReference type="PANTHER" id="PTHR30612">
    <property type="entry name" value="SECA INNER MEMBRANE COMPONENT OF SEC PROTEIN SECRETION SYSTEM"/>
    <property type="match status" value="1"/>
</dbReference>
<feature type="binding site" evidence="11">
    <location>
        <begin position="132"/>
        <end position="136"/>
    </location>
    <ligand>
        <name>ATP</name>
        <dbReference type="ChEBI" id="CHEBI:30616"/>
    </ligand>
</feature>
<keyword evidence="2 11" id="KW-1003">Cell membrane</keyword>
<gene>
    <name evidence="11 15" type="primary">secA</name>
    <name evidence="15" type="ORF">MGMO_50c00030</name>
</gene>
<evidence type="ECO:0000256" key="10">
    <source>
        <dbReference type="ARBA" id="ARBA00023136"/>
    </source>
</evidence>
<dbReference type="RefSeq" id="WP_023494276.1">
    <property type="nucleotide sequence ID" value="NZ_AYLO01000049.1"/>
</dbReference>
<dbReference type="PROSITE" id="PS51192">
    <property type="entry name" value="HELICASE_ATP_BIND_1"/>
    <property type="match status" value="1"/>
</dbReference>
<name>V5C2K6_9GAMM</name>
<comment type="similarity">
    <text evidence="11">Belongs to the SecA family.</text>
</comment>
<protein>
    <recommendedName>
        <fullName evidence="11">Protein translocase subunit SecA</fullName>
        <ecNumber evidence="11">7.4.2.8</ecNumber>
    </recommendedName>
</protein>
<evidence type="ECO:0000259" key="12">
    <source>
        <dbReference type="PROSITE" id="PS51192"/>
    </source>
</evidence>
<evidence type="ECO:0000256" key="5">
    <source>
        <dbReference type="ARBA" id="ARBA00022741"/>
    </source>
</evidence>
<keyword evidence="1 11" id="KW-0813">Transport</keyword>
<feature type="domain" description="Helicase C-terminal" evidence="13">
    <location>
        <begin position="469"/>
        <end position="628"/>
    </location>
</feature>
<evidence type="ECO:0000256" key="3">
    <source>
        <dbReference type="ARBA" id="ARBA00022490"/>
    </source>
</evidence>
<dbReference type="CDD" id="cd17928">
    <property type="entry name" value="DEXDc_SecA"/>
    <property type="match status" value="1"/>
</dbReference>
<dbReference type="STRING" id="1116472.MGMO_50c00030"/>
<dbReference type="Pfam" id="PF07517">
    <property type="entry name" value="SecA_DEAD"/>
    <property type="match status" value="1"/>
</dbReference>
<keyword evidence="6 11" id="KW-0067">ATP-binding</keyword>
<dbReference type="FunFam" id="3.40.50.300:FF:000429">
    <property type="entry name" value="Preprotein translocase subunit SecA"/>
    <property type="match status" value="1"/>
</dbReference>
<comment type="subunit">
    <text evidence="11">Monomer and homodimer. Part of the essential Sec protein translocation apparatus which comprises SecA, SecYEG and auxiliary proteins SecDF-YajC and YidC.</text>
</comment>
<comment type="catalytic activity">
    <reaction evidence="11">
        <text>ATP + H2O + cellular proteinSide 1 = ADP + phosphate + cellular proteinSide 2.</text>
        <dbReference type="EC" id="7.4.2.8"/>
    </reaction>
</comment>
<comment type="caution">
    <text evidence="15">The sequence shown here is derived from an EMBL/GenBank/DDBJ whole genome shotgun (WGS) entry which is preliminary data.</text>
</comment>
<comment type="subcellular location">
    <subcellularLocation>
        <location evidence="11">Cell membrane</location>
        <topology evidence="11">Peripheral membrane protein</topology>
        <orientation evidence="11">Cytoplasmic side</orientation>
    </subcellularLocation>
    <subcellularLocation>
        <location evidence="11">Cytoplasm</location>
    </subcellularLocation>
    <text evidence="11">Distribution is 50-50.</text>
</comment>
<keyword evidence="9 11" id="KW-0811">Translocation</keyword>
<organism evidence="15 16">
    <name type="scientific">Methyloglobulus morosus KoM1</name>
    <dbReference type="NCBI Taxonomy" id="1116472"/>
    <lineage>
        <taxon>Bacteria</taxon>
        <taxon>Pseudomonadati</taxon>
        <taxon>Pseudomonadota</taxon>
        <taxon>Gammaproteobacteria</taxon>
        <taxon>Methylococcales</taxon>
        <taxon>Methylococcaceae</taxon>
        <taxon>Methyloglobulus</taxon>
    </lineage>
</organism>
<dbReference type="HAMAP" id="MF_01382">
    <property type="entry name" value="SecA"/>
    <property type="match status" value="1"/>
</dbReference>
<dbReference type="GO" id="GO:0065002">
    <property type="term" value="P:intracellular protein transmembrane transport"/>
    <property type="evidence" value="ECO:0007669"/>
    <property type="project" value="UniProtKB-UniRule"/>
</dbReference>
<dbReference type="InterPro" id="IPR036670">
    <property type="entry name" value="SecA_X-link_sf"/>
</dbReference>
<feature type="domain" description="SecA family profile" evidence="14">
    <location>
        <begin position="30"/>
        <end position="622"/>
    </location>
</feature>
<dbReference type="CDD" id="cd18803">
    <property type="entry name" value="SF2_C_secA"/>
    <property type="match status" value="1"/>
</dbReference>
<evidence type="ECO:0000256" key="1">
    <source>
        <dbReference type="ARBA" id="ARBA00022448"/>
    </source>
</evidence>
<evidence type="ECO:0000256" key="7">
    <source>
        <dbReference type="ARBA" id="ARBA00022927"/>
    </source>
</evidence>
<feature type="binding site" evidence="11">
    <location>
        <position position="114"/>
    </location>
    <ligand>
        <name>ATP</name>
        <dbReference type="ChEBI" id="CHEBI:30616"/>
    </ligand>
</feature>
<feature type="binding site" evidence="11">
    <location>
        <position position="544"/>
    </location>
    <ligand>
        <name>ATP</name>
        <dbReference type="ChEBI" id="CHEBI:30616"/>
    </ligand>
</feature>
<dbReference type="PROSITE" id="PS51194">
    <property type="entry name" value="HELICASE_CTER"/>
    <property type="match status" value="1"/>
</dbReference>
<dbReference type="EC" id="7.4.2.8" evidence="11"/>
<evidence type="ECO:0000256" key="11">
    <source>
        <dbReference type="HAMAP-Rule" id="MF_01382"/>
    </source>
</evidence>
<dbReference type="Pfam" id="PF21090">
    <property type="entry name" value="P-loop_SecA"/>
    <property type="match status" value="2"/>
</dbReference>
<dbReference type="InterPro" id="IPR014018">
    <property type="entry name" value="SecA_motor_DEAD"/>
</dbReference>
<dbReference type="GO" id="GO:0017038">
    <property type="term" value="P:protein import"/>
    <property type="evidence" value="ECO:0007669"/>
    <property type="project" value="InterPro"/>
</dbReference>
<dbReference type="InterPro" id="IPR000185">
    <property type="entry name" value="SecA"/>
</dbReference>
<dbReference type="PROSITE" id="PS01312">
    <property type="entry name" value="SECA"/>
    <property type="match status" value="1"/>
</dbReference>
<dbReference type="GO" id="GO:0008564">
    <property type="term" value="F:protein-exporting ATPase activity"/>
    <property type="evidence" value="ECO:0007669"/>
    <property type="project" value="UniProtKB-EC"/>
</dbReference>
<dbReference type="GO" id="GO:0031522">
    <property type="term" value="C:cell envelope Sec protein transport complex"/>
    <property type="evidence" value="ECO:0007669"/>
    <property type="project" value="TreeGrafter"/>
</dbReference>
<evidence type="ECO:0000256" key="4">
    <source>
        <dbReference type="ARBA" id="ARBA00022519"/>
    </source>
</evidence>
<dbReference type="PANTHER" id="PTHR30612:SF0">
    <property type="entry name" value="CHLOROPLAST PROTEIN-TRANSPORTING ATPASE"/>
    <property type="match status" value="1"/>
</dbReference>
<dbReference type="GO" id="GO:0005829">
    <property type="term" value="C:cytosol"/>
    <property type="evidence" value="ECO:0007669"/>
    <property type="project" value="TreeGrafter"/>
</dbReference>
<comment type="function">
    <text evidence="11">Part of the Sec protein translocase complex. Interacts with the SecYEG preprotein conducting channel. Has a central role in coupling the hydrolysis of ATP to the transfer of proteins into and across the cell membrane, serving both as a receptor for the preprotein-SecB complex and as an ATP-driven molecular motor driving the stepwise translocation of polypeptide chains across the membrane.</text>
</comment>
<evidence type="ECO:0000313" key="15">
    <source>
        <dbReference type="EMBL" id="ESS72687.1"/>
    </source>
</evidence>
<dbReference type="GO" id="GO:0005524">
    <property type="term" value="F:ATP binding"/>
    <property type="evidence" value="ECO:0007669"/>
    <property type="project" value="UniProtKB-UniRule"/>
</dbReference>
<dbReference type="Gene3D" id="3.40.50.300">
    <property type="entry name" value="P-loop containing nucleotide triphosphate hydrolases"/>
    <property type="match status" value="2"/>
</dbReference>
<dbReference type="InterPro" id="IPR027417">
    <property type="entry name" value="P-loop_NTPase"/>
</dbReference>
<dbReference type="Gene3D" id="3.90.1440.10">
    <property type="entry name" value="SecA, preprotein cross-linking domain"/>
    <property type="match status" value="1"/>
</dbReference>
<dbReference type="PROSITE" id="PS51196">
    <property type="entry name" value="SECA_MOTOR_DEAD"/>
    <property type="match status" value="1"/>
</dbReference>
<keyword evidence="10 11" id="KW-0472">Membrane</keyword>
<keyword evidence="5 11" id="KW-0547">Nucleotide-binding</keyword>
<dbReference type="SMART" id="SM00957">
    <property type="entry name" value="SecA_DEAD"/>
    <property type="match status" value="1"/>
</dbReference>
<dbReference type="GO" id="GO:0043952">
    <property type="term" value="P:protein transport by the Sec complex"/>
    <property type="evidence" value="ECO:0007669"/>
    <property type="project" value="TreeGrafter"/>
</dbReference>
<dbReference type="OrthoDB" id="9805579at2"/>
<dbReference type="AlphaFoldDB" id="V5C2K6"/>
<proteinExistence type="inferred from homology"/>
<dbReference type="eggNOG" id="COG0653">
    <property type="taxonomic scope" value="Bacteria"/>
</dbReference>
<dbReference type="PATRIC" id="fig|1116472.3.peg.1468"/>
<accession>V5C2K6</accession>
<dbReference type="Proteomes" id="UP000017842">
    <property type="component" value="Unassembled WGS sequence"/>
</dbReference>
<dbReference type="Pfam" id="PF01043">
    <property type="entry name" value="SecA_PP_bind"/>
    <property type="match status" value="1"/>
</dbReference>
<keyword evidence="7 11" id="KW-0653">Protein transport</keyword>
<dbReference type="InterPro" id="IPR011115">
    <property type="entry name" value="SecA_DEAD"/>
</dbReference>
<sequence>MSENLLKPGFRLGCYPQKKETDLSEFEQAVSILFEKLYQPFTRHRFNQNQIVSRIAKYEKPLTEYSEADLTVHIFGLKEKLVRFGLTTELMAQAFATIRETAARTLGKRHYDVQLYGGWIMINGMLAEMATGEGKTLTTALPACTAAMAGIPVHVITANDYLAARDAEIMQPLYQRLGLTAAPVIDGMEKKQRRVNYQCHIVHTTNKQIAFDYLRDRIEMGKDIGFLKLQFRQIQHELEKDSGDPLLLKGLCFALIDEADSVLIDEAKTPLIITQSKPNEYGPETYSDALYLATTLTINDDYTVDSKTRKIELTQQGEDKLANKISGLPKHWQHKHKREMLVIQALTANYSYKKDKHYVVQGDKIQIVDEFTGRIMSDRSWEQGLHQMIEAKEGCRITEQRETIARISYQNFFIRYLRLAGTSGTLKEVSSEMHSVYGLQTIKVQSHTPSKRIMMQERIYNTLENKKAALLARISGLYQQNRPILIGTTTVEESKEVGAWLKQAGFPHRVLNATQDRYEAEIIAKAGQQSAITVATNMAGRGTDIELGLGVAKLGGLHVIALNSNESRRIDRQLYGRCARQSDPGSAEAILSLQDPALQHFYSSAMLKVFSLLCRGSDPIPAFLASVILRLPQQTKEGRQRRIRKQVMKLDRQLSRILAFSGKSE</sequence>
<dbReference type="GO" id="GO:0006605">
    <property type="term" value="P:protein targeting"/>
    <property type="evidence" value="ECO:0007669"/>
    <property type="project" value="UniProtKB-UniRule"/>
</dbReference>
<dbReference type="InterPro" id="IPR001650">
    <property type="entry name" value="Helicase_C-like"/>
</dbReference>
<evidence type="ECO:0000259" key="13">
    <source>
        <dbReference type="PROSITE" id="PS51194"/>
    </source>
</evidence>
<dbReference type="SMART" id="SM00958">
    <property type="entry name" value="SecA_PP_bind"/>
    <property type="match status" value="1"/>
</dbReference>
<evidence type="ECO:0000256" key="2">
    <source>
        <dbReference type="ARBA" id="ARBA00022475"/>
    </source>
</evidence>
<keyword evidence="3 11" id="KW-0963">Cytoplasm</keyword>
<dbReference type="InterPro" id="IPR014001">
    <property type="entry name" value="Helicase_ATP-bd"/>
</dbReference>
<evidence type="ECO:0000259" key="14">
    <source>
        <dbReference type="PROSITE" id="PS51196"/>
    </source>
</evidence>